<gene>
    <name evidence="1" type="ORF">Anapl_04004</name>
</gene>
<dbReference type="AlphaFoldDB" id="R0LLN0"/>
<proteinExistence type="predicted"/>
<dbReference type="Proteomes" id="UP000296049">
    <property type="component" value="Unassembled WGS sequence"/>
</dbReference>
<evidence type="ECO:0000313" key="1">
    <source>
        <dbReference type="EMBL" id="EOB01308.1"/>
    </source>
</evidence>
<evidence type="ECO:0000313" key="2">
    <source>
        <dbReference type="Proteomes" id="UP000296049"/>
    </source>
</evidence>
<sequence>MSLTDQTGELVADLIHILVVPNTSVPEAINCASNYQGWKDKEQHKKTEAMEMQKLDTTYYKTFLTEVTTMRNDLQDWPLGLPLNKQGASRNISSCKKDGEGMSLEVLGTQGTTPGTCNAARLREQTFPAAPRAPAAHHLLLLLLLAPTSPHLDAAVSVVWLNGVTETSTSITSFVPEK</sequence>
<name>R0LLN0_ANAPL</name>
<protein>
    <submittedName>
        <fullName evidence="1">Uncharacterized protein</fullName>
    </submittedName>
</protein>
<dbReference type="EMBL" id="KB743106">
    <property type="protein sequence ID" value="EOB01308.1"/>
    <property type="molecule type" value="Genomic_DNA"/>
</dbReference>
<organism evidence="1 2">
    <name type="scientific">Anas platyrhynchos</name>
    <name type="common">Mallard</name>
    <name type="synonym">Anas boschas</name>
    <dbReference type="NCBI Taxonomy" id="8839"/>
    <lineage>
        <taxon>Eukaryota</taxon>
        <taxon>Metazoa</taxon>
        <taxon>Chordata</taxon>
        <taxon>Craniata</taxon>
        <taxon>Vertebrata</taxon>
        <taxon>Euteleostomi</taxon>
        <taxon>Archelosauria</taxon>
        <taxon>Archosauria</taxon>
        <taxon>Dinosauria</taxon>
        <taxon>Saurischia</taxon>
        <taxon>Theropoda</taxon>
        <taxon>Coelurosauria</taxon>
        <taxon>Aves</taxon>
        <taxon>Neognathae</taxon>
        <taxon>Galloanserae</taxon>
        <taxon>Anseriformes</taxon>
        <taxon>Anatidae</taxon>
        <taxon>Anatinae</taxon>
        <taxon>Anas</taxon>
    </lineage>
</organism>
<reference evidence="2" key="1">
    <citation type="journal article" date="2013" name="Nat. Genet.">
        <title>The duck genome and transcriptome provide insight into an avian influenza virus reservoir species.</title>
        <authorList>
            <person name="Huang Y."/>
            <person name="Li Y."/>
            <person name="Burt D.W."/>
            <person name="Chen H."/>
            <person name="Zhang Y."/>
            <person name="Qian W."/>
            <person name="Kim H."/>
            <person name="Gan S."/>
            <person name="Zhao Y."/>
            <person name="Li J."/>
            <person name="Yi K."/>
            <person name="Feng H."/>
            <person name="Zhu P."/>
            <person name="Li B."/>
            <person name="Liu Q."/>
            <person name="Fairley S."/>
            <person name="Magor K.E."/>
            <person name="Du Z."/>
            <person name="Hu X."/>
            <person name="Goodman L."/>
            <person name="Tafer H."/>
            <person name="Vignal A."/>
            <person name="Lee T."/>
            <person name="Kim K.W."/>
            <person name="Sheng Z."/>
            <person name="An Y."/>
            <person name="Searle S."/>
            <person name="Herrero J."/>
            <person name="Groenen M.A."/>
            <person name="Crooijmans R.P."/>
            <person name="Faraut T."/>
            <person name="Cai Q."/>
            <person name="Webster R.G."/>
            <person name="Aldridge J.R."/>
            <person name="Warren W.C."/>
            <person name="Bartschat S."/>
            <person name="Kehr S."/>
            <person name="Marz M."/>
            <person name="Stadler P.F."/>
            <person name="Smith J."/>
            <person name="Kraus R.H."/>
            <person name="Zhao Y."/>
            <person name="Ren L."/>
            <person name="Fei J."/>
            <person name="Morisson M."/>
            <person name="Kaiser P."/>
            <person name="Griffin D.K."/>
            <person name="Rao M."/>
            <person name="Pitel F."/>
            <person name="Wang J."/>
            <person name="Li N."/>
        </authorList>
    </citation>
    <scope>NUCLEOTIDE SEQUENCE [LARGE SCALE GENOMIC DNA]</scope>
</reference>
<keyword evidence="2" id="KW-1185">Reference proteome</keyword>
<accession>R0LLN0</accession>